<keyword evidence="3 5" id="KW-0964">Secreted</keyword>
<evidence type="ECO:0000256" key="5">
    <source>
        <dbReference type="RuleBase" id="RU367124"/>
    </source>
</evidence>
<sequence>MRPSSLLLLFVVTLLAWGTYVAEAEAIAQTSNLRTNAKVANGITIRRYLKELQATAAAKTDRNEERLSIPGSKKLKEALQKIPGASKIKAAFQKNPSFAKSLETVGQKRQSLDAFFKENPAIKKEIKVAAVLLSLIVSVPLVVKAFYPA</sequence>
<evidence type="ECO:0000256" key="2">
    <source>
        <dbReference type="ARBA" id="ARBA00010400"/>
    </source>
</evidence>
<evidence type="ECO:0000256" key="4">
    <source>
        <dbReference type="ARBA" id="ARBA00022729"/>
    </source>
</evidence>
<evidence type="ECO:0000313" key="6">
    <source>
        <dbReference type="EMBL" id="KAL3665002.1"/>
    </source>
</evidence>
<reference evidence="6 7" key="1">
    <citation type="submission" date="2024-09" db="EMBL/GenBank/DDBJ databases">
        <title>Genome sequencing and assembly of Phytophthora oleae, isolate VK10A, causative agent of rot of olive drupes.</title>
        <authorList>
            <person name="Conti Taguali S."/>
            <person name="Riolo M."/>
            <person name="La Spada F."/>
            <person name="Cacciola S.O."/>
            <person name="Dionisio G."/>
        </authorList>
    </citation>
    <scope>NUCLEOTIDE SEQUENCE [LARGE SCALE GENOMIC DNA]</scope>
    <source>
        <strain evidence="6 7">VK10A</strain>
    </source>
</reference>
<keyword evidence="4 5" id="KW-0732">Signal</keyword>
<feature type="chain" id="PRO_5044978120" description="RxLR effector protein" evidence="5">
    <location>
        <begin position="25"/>
        <end position="149"/>
    </location>
</feature>
<dbReference type="AlphaFoldDB" id="A0ABD3FGJ2"/>
<evidence type="ECO:0000256" key="1">
    <source>
        <dbReference type="ARBA" id="ARBA00004613"/>
    </source>
</evidence>
<feature type="signal peptide" evidence="5">
    <location>
        <begin position="1"/>
        <end position="24"/>
    </location>
</feature>
<proteinExistence type="inferred from homology"/>
<evidence type="ECO:0000313" key="7">
    <source>
        <dbReference type="Proteomes" id="UP001632037"/>
    </source>
</evidence>
<gene>
    <name evidence="6" type="ORF">V7S43_010177</name>
</gene>
<protein>
    <recommendedName>
        <fullName evidence="5">RxLR effector protein</fullName>
    </recommendedName>
</protein>
<evidence type="ECO:0000256" key="3">
    <source>
        <dbReference type="ARBA" id="ARBA00022525"/>
    </source>
</evidence>
<keyword evidence="7" id="KW-1185">Reference proteome</keyword>
<comment type="subcellular location">
    <subcellularLocation>
        <location evidence="1 5">Secreted</location>
    </subcellularLocation>
</comment>
<comment type="domain">
    <text evidence="5">The RxLR-dEER motif acts to carry the protein into the host cell cytoplasm through binding to cell surface phosphatidylinositol-3-phosphate.</text>
</comment>
<organism evidence="6 7">
    <name type="scientific">Phytophthora oleae</name>
    <dbReference type="NCBI Taxonomy" id="2107226"/>
    <lineage>
        <taxon>Eukaryota</taxon>
        <taxon>Sar</taxon>
        <taxon>Stramenopiles</taxon>
        <taxon>Oomycota</taxon>
        <taxon>Peronosporomycetes</taxon>
        <taxon>Peronosporales</taxon>
        <taxon>Peronosporaceae</taxon>
        <taxon>Phytophthora</taxon>
    </lineage>
</organism>
<dbReference type="Pfam" id="PF16810">
    <property type="entry name" value="RXLR"/>
    <property type="match status" value="1"/>
</dbReference>
<accession>A0ABD3FGJ2</accession>
<comment type="caution">
    <text evidence="6">The sequence shown here is derived from an EMBL/GenBank/DDBJ whole genome shotgun (WGS) entry which is preliminary data.</text>
</comment>
<dbReference type="Proteomes" id="UP001632037">
    <property type="component" value="Unassembled WGS sequence"/>
</dbReference>
<dbReference type="InterPro" id="IPR031825">
    <property type="entry name" value="RXLR"/>
</dbReference>
<comment type="function">
    <text evidence="5">Effector that suppresses plant defense responses during pathogen infection.</text>
</comment>
<dbReference type="EMBL" id="JBIMZQ010000022">
    <property type="protein sequence ID" value="KAL3665002.1"/>
    <property type="molecule type" value="Genomic_DNA"/>
</dbReference>
<name>A0ABD3FGJ2_9STRA</name>
<comment type="similarity">
    <text evidence="2 5">Belongs to the RxLR effector family.</text>
</comment>